<feature type="region of interest" description="Disordered" evidence="1">
    <location>
        <begin position="229"/>
        <end position="331"/>
    </location>
</feature>
<evidence type="ECO:0000313" key="3">
    <source>
        <dbReference type="Proteomes" id="UP000275385"/>
    </source>
</evidence>
<comment type="caution">
    <text evidence="2">The sequence shown here is derived from an EMBL/GenBank/DDBJ whole genome shotgun (WGS) entry which is preliminary data.</text>
</comment>
<evidence type="ECO:0000256" key="1">
    <source>
        <dbReference type="SAM" id="MobiDB-lite"/>
    </source>
</evidence>
<reference evidence="2 3" key="1">
    <citation type="submission" date="2018-08" db="EMBL/GenBank/DDBJ databases">
        <title>Draft genome of the lignicolous fungus Coniochaeta pulveracea.</title>
        <authorList>
            <person name="Borstlap C.J."/>
            <person name="De Witt R.N."/>
            <person name="Botha A."/>
            <person name="Volschenk H."/>
        </authorList>
    </citation>
    <scope>NUCLEOTIDE SEQUENCE [LARGE SCALE GENOMIC DNA]</scope>
    <source>
        <strain evidence="2 3">CAB683</strain>
    </source>
</reference>
<keyword evidence="3" id="KW-1185">Reference proteome</keyword>
<protein>
    <submittedName>
        <fullName evidence="2">Uncharacterized protein</fullName>
    </submittedName>
</protein>
<feature type="compositionally biased region" description="Low complexity" evidence="1">
    <location>
        <begin position="288"/>
        <end position="308"/>
    </location>
</feature>
<dbReference type="AlphaFoldDB" id="A0A420Y2U0"/>
<dbReference type="Proteomes" id="UP000275385">
    <property type="component" value="Unassembled WGS sequence"/>
</dbReference>
<gene>
    <name evidence="2" type="ORF">DL546_003865</name>
</gene>
<feature type="compositionally biased region" description="Polar residues" evidence="1">
    <location>
        <begin position="154"/>
        <end position="169"/>
    </location>
</feature>
<feature type="compositionally biased region" description="Pro residues" evidence="1">
    <location>
        <begin position="314"/>
        <end position="326"/>
    </location>
</feature>
<organism evidence="2 3">
    <name type="scientific">Coniochaeta pulveracea</name>
    <dbReference type="NCBI Taxonomy" id="177199"/>
    <lineage>
        <taxon>Eukaryota</taxon>
        <taxon>Fungi</taxon>
        <taxon>Dikarya</taxon>
        <taxon>Ascomycota</taxon>
        <taxon>Pezizomycotina</taxon>
        <taxon>Sordariomycetes</taxon>
        <taxon>Sordariomycetidae</taxon>
        <taxon>Coniochaetales</taxon>
        <taxon>Coniochaetaceae</taxon>
        <taxon>Coniochaeta</taxon>
    </lineage>
</organism>
<sequence>MPCFSSLSHPLFLMAATTSSSPLGTTKHIFSSKKPDLEREAKTANVTVHSRDPDRVLMPDVQATMCLYHMEVQESLWPVIFPVVRHLLDNRKLVMEELYVKLGLGPPLAVRHVLLDGIITYLKAYMRTHDDRLPDTLAGFLPEPASASPAASSKSNLYASPRPATSNPAGSPMSVDTTTPTPTAAAAVPIHSPPAHSPPRDRLPISTPPAPFTSQLTEASLHQPRTATHFDFSVGPQGTPRNSPQYYRQHSPRSSRQQRASPQHQPLFQQQPGQHHRQDTPRQQADSQWFGPQPQHQPPFQQQHGEQQYSLPNRDPPSWKPSPPEPSSYRGDVIQVKNKGKVLDAIRLLSDQFFDPEPCCDGLAVGKIALALAHMQSRLERAREVYQEELDKAFKDFTRVVQELPCKK</sequence>
<feature type="compositionally biased region" description="Low complexity" evidence="1">
    <location>
        <begin position="245"/>
        <end position="273"/>
    </location>
</feature>
<proteinExistence type="predicted"/>
<evidence type="ECO:0000313" key="2">
    <source>
        <dbReference type="EMBL" id="RKU42193.1"/>
    </source>
</evidence>
<accession>A0A420Y2U0</accession>
<feature type="compositionally biased region" description="Low complexity" evidence="1">
    <location>
        <begin position="177"/>
        <end position="187"/>
    </location>
</feature>
<name>A0A420Y2U0_9PEZI</name>
<dbReference type="EMBL" id="QVQW01000060">
    <property type="protein sequence ID" value="RKU42193.1"/>
    <property type="molecule type" value="Genomic_DNA"/>
</dbReference>
<feature type="region of interest" description="Disordered" evidence="1">
    <location>
        <begin position="145"/>
        <end position="213"/>
    </location>
</feature>